<protein>
    <submittedName>
        <fullName evidence="1">Uncharacterized protein</fullName>
    </submittedName>
</protein>
<reference evidence="1 2" key="1">
    <citation type="submission" date="2014-09" db="EMBL/GenBank/DDBJ databases">
        <authorList>
            <person name="Loux Valentin"/>
            <person name="Dugat Thibaut"/>
        </authorList>
    </citation>
    <scope>NUCLEOTIDE SEQUENCE [LARGE SCALE GENOMIC DNA]</scope>
    <source>
        <strain evidence="1 2">BOV-10_179</strain>
    </source>
</reference>
<organism evidence="1 2">
    <name type="scientific">Anaplasma phagocytophilum</name>
    <name type="common">Ehrlichia phagocytophila</name>
    <dbReference type="NCBI Taxonomy" id="948"/>
    <lineage>
        <taxon>Bacteria</taxon>
        <taxon>Pseudomonadati</taxon>
        <taxon>Pseudomonadota</taxon>
        <taxon>Alphaproteobacteria</taxon>
        <taxon>Rickettsiales</taxon>
        <taxon>Anaplasmataceae</taxon>
        <taxon>Anaplasma</taxon>
        <taxon>phagocytophilum group</taxon>
    </lineage>
</organism>
<evidence type="ECO:0000313" key="2">
    <source>
        <dbReference type="Proteomes" id="UP000055047"/>
    </source>
</evidence>
<dbReference type="AlphaFoldDB" id="A0A098EH30"/>
<name>A0A098EH30_ANAPH</name>
<evidence type="ECO:0000313" key="1">
    <source>
        <dbReference type="EMBL" id="CEG21100.1"/>
    </source>
</evidence>
<proteinExistence type="predicted"/>
<dbReference type="EMBL" id="CCXQ01000165">
    <property type="protein sequence ID" value="CEG21100.1"/>
    <property type="molecule type" value="Genomic_DNA"/>
</dbReference>
<gene>
    <name evidence="1" type="ORF">ANAPHAGO_00937</name>
</gene>
<sequence>MESKQTILESHIKAQQSSVEIYSRQTYLEGYGALMGIDNVFSIFDEKYTIAAYGCKHLHKLRTFLISPSLISY</sequence>
<dbReference type="Proteomes" id="UP000055047">
    <property type="component" value="Unassembled WGS sequence"/>
</dbReference>
<accession>A0A098EH30</accession>